<protein>
    <submittedName>
        <fullName evidence="1">Uncharacterized protein</fullName>
    </submittedName>
</protein>
<dbReference type="EMBL" id="LT841358">
    <property type="protein sequence ID" value="SMH72365.1"/>
    <property type="molecule type" value="Genomic_DNA"/>
</dbReference>
<proteinExistence type="predicted"/>
<evidence type="ECO:0000313" key="1">
    <source>
        <dbReference type="EMBL" id="SMH72365.1"/>
    </source>
</evidence>
<evidence type="ECO:0000313" key="2">
    <source>
        <dbReference type="Proteomes" id="UP000230607"/>
    </source>
</evidence>
<accession>A0A2H1FHX3</accession>
<keyword evidence="2" id="KW-1185">Reference proteome</keyword>
<sequence length="82" mass="8836">MRGIEPLSGDPQSPILATVLQGPHEENLLQSSINLNSTGQMPTFSVPVLLFVTIGSVGLSSDIQTINTVKNNYVGHHWQPNV</sequence>
<dbReference type="Proteomes" id="UP000230607">
    <property type="component" value="Chromosome 1"/>
</dbReference>
<reference evidence="2" key="1">
    <citation type="submission" date="2017-03" db="EMBL/GenBank/DDBJ databases">
        <authorList>
            <person name="Herbold C."/>
        </authorList>
    </citation>
    <scope>NUCLEOTIDE SEQUENCE [LARGE SCALE GENOMIC DNA]</scope>
</reference>
<organism evidence="1 2">
    <name type="scientific">Candidatus Nitrosotalea okcheonensis</name>
    <dbReference type="NCBI Taxonomy" id="1903276"/>
    <lineage>
        <taxon>Archaea</taxon>
        <taxon>Nitrososphaerota</taxon>
        <taxon>Nitrososphaeria</taxon>
        <taxon>Nitrosotaleales</taxon>
        <taxon>Nitrosotaleaceae</taxon>
        <taxon>Nitrosotalea</taxon>
    </lineage>
</organism>
<name>A0A2H1FHX3_9ARCH</name>
<dbReference type="AlphaFoldDB" id="A0A2H1FHX3"/>
<gene>
    <name evidence="1" type="ORF">NCS_30205</name>
</gene>